<reference evidence="9 10" key="1">
    <citation type="submission" date="2012-10" db="EMBL/GenBank/DDBJ databases">
        <authorList>
            <person name="Zafar N."/>
            <person name="Inman J."/>
            <person name="Hall N."/>
            <person name="Lorenzi H."/>
            <person name="Caler E."/>
        </authorList>
    </citation>
    <scope>NUCLEOTIDE SEQUENCE [LARGE SCALE GENOMIC DNA]</scope>
    <source>
        <strain evidence="9 10">IP1</strain>
    </source>
</reference>
<gene>
    <name evidence="9" type="ORF">EIN_047890</name>
</gene>
<dbReference type="EMBL" id="KB206215">
    <property type="protein sequence ID" value="ELP94476.1"/>
    <property type="molecule type" value="Genomic_DNA"/>
</dbReference>
<evidence type="ECO:0000313" key="10">
    <source>
        <dbReference type="Proteomes" id="UP000014680"/>
    </source>
</evidence>
<dbReference type="GeneID" id="14893389"/>
<evidence type="ECO:0000256" key="1">
    <source>
        <dbReference type="ARBA" id="ARBA00004141"/>
    </source>
</evidence>
<evidence type="ECO:0000259" key="8">
    <source>
        <dbReference type="Pfam" id="PF04893"/>
    </source>
</evidence>
<feature type="transmembrane region" description="Helical" evidence="6">
    <location>
        <begin position="178"/>
        <end position="199"/>
    </location>
</feature>
<dbReference type="KEGG" id="eiv:EIN_047890"/>
<dbReference type="OrthoDB" id="411251at2759"/>
<feature type="transmembrane region" description="Helical" evidence="6">
    <location>
        <begin position="211"/>
        <end position="231"/>
    </location>
</feature>
<keyword evidence="3 6" id="KW-0812">Transmembrane</keyword>
<dbReference type="OMA" id="IKQTDIQ"/>
<evidence type="ECO:0000256" key="5">
    <source>
        <dbReference type="ARBA" id="ARBA00023136"/>
    </source>
</evidence>
<feature type="region of interest" description="Disordered" evidence="7">
    <location>
        <begin position="1"/>
        <end position="39"/>
    </location>
</feature>
<feature type="domain" description="Yip1" evidence="8">
    <location>
        <begin position="74"/>
        <end position="225"/>
    </location>
</feature>
<dbReference type="InterPro" id="IPR006977">
    <property type="entry name" value="Yip1_dom"/>
</dbReference>
<keyword evidence="4 6" id="KW-1133">Transmembrane helix</keyword>
<dbReference type="InterPro" id="IPR045231">
    <property type="entry name" value="Yip1/4-like"/>
</dbReference>
<dbReference type="VEuPathDB" id="AmoebaDB:EIN_047890"/>
<dbReference type="GO" id="GO:0000139">
    <property type="term" value="C:Golgi membrane"/>
    <property type="evidence" value="ECO:0007669"/>
    <property type="project" value="UniProtKB-SubCell"/>
</dbReference>
<comment type="similarity">
    <text evidence="2 6">Belongs to the YIP1 family.</text>
</comment>
<sequence>MTDFQTYQPPTQAEGGAPPLPPRTQFETQETEEVESTEGIETTLDEPVYVTLWRELRQVFVKLFHVVVFCTKTERVLKDWDLWGPMFVCYLLALLLSINSMIANKGSDDDSYTSYVFSIVFISFWVGSFFISLNTKFLGGKLSTAQSVCIVGYCVFPIFLGAIVTTVCTLSWKVLSIYVGVPVMILCCIWSCMASFGFLQSAIELKRRPLAVYPIILFFAMLSWLTLVVNISTYTSKPDESAAPKA</sequence>
<dbReference type="GO" id="GO:0005802">
    <property type="term" value="C:trans-Golgi network"/>
    <property type="evidence" value="ECO:0007669"/>
    <property type="project" value="TreeGrafter"/>
</dbReference>
<dbReference type="Pfam" id="PF04893">
    <property type="entry name" value="Yip1"/>
    <property type="match status" value="1"/>
</dbReference>
<dbReference type="GO" id="GO:0006888">
    <property type="term" value="P:endoplasmic reticulum to Golgi vesicle-mediated transport"/>
    <property type="evidence" value="ECO:0007669"/>
    <property type="project" value="InterPro"/>
</dbReference>
<evidence type="ECO:0000313" key="9">
    <source>
        <dbReference type="EMBL" id="ELP94476.1"/>
    </source>
</evidence>
<organism evidence="9 10">
    <name type="scientific">Entamoeba invadens IP1</name>
    <dbReference type="NCBI Taxonomy" id="370355"/>
    <lineage>
        <taxon>Eukaryota</taxon>
        <taxon>Amoebozoa</taxon>
        <taxon>Evosea</taxon>
        <taxon>Archamoebae</taxon>
        <taxon>Mastigamoebida</taxon>
        <taxon>Entamoebidae</taxon>
        <taxon>Entamoeba</taxon>
    </lineage>
</organism>
<accession>A0A0A1UDQ7</accession>
<keyword evidence="5 6" id="KW-0472">Membrane</keyword>
<dbReference type="RefSeq" id="XP_004261247.1">
    <property type="nucleotide sequence ID" value="XM_004261199.1"/>
</dbReference>
<evidence type="ECO:0000256" key="4">
    <source>
        <dbReference type="ARBA" id="ARBA00022989"/>
    </source>
</evidence>
<evidence type="ECO:0000256" key="7">
    <source>
        <dbReference type="SAM" id="MobiDB-lite"/>
    </source>
</evidence>
<comment type="subcellular location">
    <subcellularLocation>
        <location evidence="6">Golgi apparatus membrane</location>
        <topology evidence="6">Multi-pass membrane protein</topology>
    </subcellularLocation>
    <subcellularLocation>
        <location evidence="1">Membrane</location>
        <topology evidence="1">Multi-pass membrane protein</topology>
    </subcellularLocation>
</comment>
<proteinExistence type="inferred from homology"/>
<dbReference type="PANTHER" id="PTHR21236">
    <property type="entry name" value="GOLGI MEMBRANE PROTEIN YIP1"/>
    <property type="match status" value="1"/>
</dbReference>
<feature type="compositionally biased region" description="Acidic residues" evidence="7">
    <location>
        <begin position="29"/>
        <end position="38"/>
    </location>
</feature>
<protein>
    <recommendedName>
        <fullName evidence="6">Protein YIPF</fullName>
    </recommendedName>
</protein>
<keyword evidence="10" id="KW-1185">Reference proteome</keyword>
<dbReference type="PANTHER" id="PTHR21236:SF1">
    <property type="entry name" value="PROTEIN YIPF6"/>
    <property type="match status" value="1"/>
</dbReference>
<feature type="compositionally biased region" description="Polar residues" evidence="7">
    <location>
        <begin position="1"/>
        <end position="11"/>
    </location>
</feature>
<dbReference type="Proteomes" id="UP000014680">
    <property type="component" value="Unassembled WGS sequence"/>
</dbReference>
<feature type="transmembrane region" description="Helical" evidence="6">
    <location>
        <begin position="150"/>
        <end position="172"/>
    </location>
</feature>
<evidence type="ECO:0000256" key="2">
    <source>
        <dbReference type="ARBA" id="ARBA00010596"/>
    </source>
</evidence>
<name>A0A0A1UDQ7_ENTIV</name>
<feature type="transmembrane region" description="Helical" evidence="6">
    <location>
        <begin position="115"/>
        <end position="138"/>
    </location>
</feature>
<evidence type="ECO:0000256" key="6">
    <source>
        <dbReference type="RuleBase" id="RU361264"/>
    </source>
</evidence>
<feature type="transmembrane region" description="Helical" evidence="6">
    <location>
        <begin position="82"/>
        <end position="103"/>
    </location>
</feature>
<evidence type="ECO:0000256" key="3">
    <source>
        <dbReference type="ARBA" id="ARBA00022692"/>
    </source>
</evidence>
<dbReference type="AlphaFoldDB" id="A0A0A1UDQ7"/>